<dbReference type="AlphaFoldDB" id="A0AB38A6D1"/>
<dbReference type="Gene3D" id="3.30.360.10">
    <property type="entry name" value="Dihydrodipicolinate Reductase, domain 2"/>
    <property type="match status" value="1"/>
</dbReference>
<dbReference type="SUPFAM" id="SSF55347">
    <property type="entry name" value="Glyceraldehyde-3-phosphate dehydrogenase-like, C-terminal domain"/>
    <property type="match status" value="1"/>
</dbReference>
<dbReference type="RefSeq" id="WP_057002085.1">
    <property type="nucleotide sequence ID" value="NZ_CALJSN010000007.1"/>
</dbReference>
<dbReference type="GO" id="GO:0000166">
    <property type="term" value="F:nucleotide binding"/>
    <property type="evidence" value="ECO:0007669"/>
    <property type="project" value="InterPro"/>
</dbReference>
<dbReference type="InterPro" id="IPR000683">
    <property type="entry name" value="Gfo/Idh/MocA-like_OxRdtase_N"/>
</dbReference>
<protein>
    <submittedName>
        <fullName evidence="3">Predicted dehydrogenase</fullName>
    </submittedName>
</protein>
<dbReference type="Proteomes" id="UP000183687">
    <property type="component" value="Unassembled WGS sequence"/>
</dbReference>
<proteinExistence type="predicted"/>
<evidence type="ECO:0000313" key="3">
    <source>
        <dbReference type="EMBL" id="SEB63847.1"/>
    </source>
</evidence>
<dbReference type="InterPro" id="IPR036291">
    <property type="entry name" value="NAD(P)-bd_dom_sf"/>
</dbReference>
<evidence type="ECO:0000259" key="2">
    <source>
        <dbReference type="Pfam" id="PF22725"/>
    </source>
</evidence>
<dbReference type="SUPFAM" id="SSF51735">
    <property type="entry name" value="NAD(P)-binding Rossmann-fold domains"/>
    <property type="match status" value="1"/>
</dbReference>
<comment type="caution">
    <text evidence="3">The sequence shown here is derived from an EMBL/GenBank/DDBJ whole genome shotgun (WGS) entry which is preliminary data.</text>
</comment>
<feature type="domain" description="Gfo/Idh/MocA-like oxidoreductase N-terminal" evidence="1">
    <location>
        <begin position="1"/>
        <end position="148"/>
    </location>
</feature>
<evidence type="ECO:0000313" key="4">
    <source>
        <dbReference type="Proteomes" id="UP000183687"/>
    </source>
</evidence>
<sequence length="364" mass="39034">MKIAVVGTGLIASYALPHLASWGWDVVALVGTARSAQKTRELAAAYYAQAFESYDDFLALVKPTTASTAKLTAPTTTSTANTAESTASAAPSLTCDTVYLAVPNHLHYQLAMQAIQAGLNVILEKPFASNAAQAQKLAQASRAVGVFVLEAITTLYQPNYRKLQEWLPRIGQVHIASVNYSQYSSRYDAFCAGSILPVFDPLKSGGALMDLGTYCISWLVGLFGKPVSVRYQANIERSIDTSGITTLDYGHFKAVAIAAKDCAAPSSNVIQGTKGYLTQELAPSMGGAVTLHLNDGTQEHYDAALPNRMEAEFCEFARIIAQNDRAAYEQRLEQSLTIAQVLTEARTSAGIVFPADELSNKMGS</sequence>
<name>A0AB38A6D1_9ACTN</name>
<dbReference type="Pfam" id="PF22725">
    <property type="entry name" value="GFO_IDH_MocA_C3"/>
    <property type="match status" value="1"/>
</dbReference>
<organism evidence="3 4">
    <name type="scientific">Atopobium minutum</name>
    <dbReference type="NCBI Taxonomy" id="1381"/>
    <lineage>
        <taxon>Bacteria</taxon>
        <taxon>Bacillati</taxon>
        <taxon>Actinomycetota</taxon>
        <taxon>Coriobacteriia</taxon>
        <taxon>Coriobacteriales</taxon>
        <taxon>Atopobiaceae</taxon>
        <taxon>Atopobium</taxon>
    </lineage>
</organism>
<dbReference type="InterPro" id="IPR055170">
    <property type="entry name" value="GFO_IDH_MocA-like_dom"/>
</dbReference>
<dbReference type="EMBL" id="FNSH01000001">
    <property type="protein sequence ID" value="SEB63847.1"/>
    <property type="molecule type" value="Genomic_DNA"/>
</dbReference>
<dbReference type="PANTHER" id="PTHR43054:SF1">
    <property type="entry name" value="SCYLLO-INOSITOL 2-DEHYDROGENASE (NADP(+)) IOLU"/>
    <property type="match status" value="1"/>
</dbReference>
<dbReference type="Gene3D" id="3.40.50.720">
    <property type="entry name" value="NAD(P)-binding Rossmann-like Domain"/>
    <property type="match status" value="1"/>
</dbReference>
<reference evidence="3 4" key="1">
    <citation type="submission" date="2016-10" db="EMBL/GenBank/DDBJ databases">
        <authorList>
            <person name="Varghese N."/>
            <person name="Submissions S."/>
        </authorList>
    </citation>
    <scope>NUCLEOTIDE SEQUENCE [LARGE SCALE GENOMIC DNA]</scope>
    <source>
        <strain evidence="3 4">DSM 20586</strain>
    </source>
</reference>
<evidence type="ECO:0000259" key="1">
    <source>
        <dbReference type="Pfam" id="PF01408"/>
    </source>
</evidence>
<gene>
    <name evidence="3" type="ORF">SAMN04489746_0785</name>
</gene>
<accession>A0AB38A6D1</accession>
<dbReference type="PANTHER" id="PTHR43054">
    <property type="match status" value="1"/>
</dbReference>
<feature type="domain" description="GFO/IDH/MocA-like oxidoreductase" evidence="2">
    <location>
        <begin position="169"/>
        <end position="277"/>
    </location>
</feature>
<dbReference type="Pfam" id="PF01408">
    <property type="entry name" value="GFO_IDH_MocA"/>
    <property type="match status" value="1"/>
</dbReference>